<feature type="domain" description="HTH araC/xylS-type" evidence="4">
    <location>
        <begin position="165"/>
        <end position="270"/>
    </location>
</feature>
<dbReference type="PANTHER" id="PTHR46796">
    <property type="entry name" value="HTH-TYPE TRANSCRIPTIONAL ACTIVATOR RHAS-RELATED"/>
    <property type="match status" value="1"/>
</dbReference>
<accession>A0A229UR83</accession>
<dbReference type="GO" id="GO:0043565">
    <property type="term" value="F:sequence-specific DNA binding"/>
    <property type="evidence" value="ECO:0007669"/>
    <property type="project" value="InterPro"/>
</dbReference>
<dbReference type="InterPro" id="IPR018060">
    <property type="entry name" value="HTH_AraC"/>
</dbReference>
<organism evidence="5 6">
    <name type="scientific">Paenibacillus rigui</name>
    <dbReference type="NCBI Taxonomy" id="554312"/>
    <lineage>
        <taxon>Bacteria</taxon>
        <taxon>Bacillati</taxon>
        <taxon>Bacillota</taxon>
        <taxon>Bacilli</taxon>
        <taxon>Bacillales</taxon>
        <taxon>Paenibacillaceae</taxon>
        <taxon>Paenibacillus</taxon>
    </lineage>
</organism>
<dbReference type="SUPFAM" id="SSF46689">
    <property type="entry name" value="Homeodomain-like"/>
    <property type="match status" value="1"/>
</dbReference>
<protein>
    <submittedName>
        <fullName evidence="5">AraC family transcriptional regulator</fullName>
    </submittedName>
</protein>
<reference evidence="5 6" key="1">
    <citation type="submission" date="2017-07" db="EMBL/GenBank/DDBJ databases">
        <title>Genome sequencing and assembly of Paenibacillus rigui.</title>
        <authorList>
            <person name="Mayilraj S."/>
        </authorList>
    </citation>
    <scope>NUCLEOTIDE SEQUENCE [LARGE SCALE GENOMIC DNA]</scope>
    <source>
        <strain evidence="5 6">JCM 16352</strain>
    </source>
</reference>
<dbReference type="Pfam" id="PF12833">
    <property type="entry name" value="HTH_18"/>
    <property type="match status" value="1"/>
</dbReference>
<dbReference type="PROSITE" id="PS01124">
    <property type="entry name" value="HTH_ARAC_FAMILY_2"/>
    <property type="match status" value="1"/>
</dbReference>
<keyword evidence="1" id="KW-0805">Transcription regulation</keyword>
<evidence type="ECO:0000313" key="6">
    <source>
        <dbReference type="Proteomes" id="UP000215509"/>
    </source>
</evidence>
<dbReference type="AlphaFoldDB" id="A0A229UR83"/>
<dbReference type="InterPro" id="IPR009057">
    <property type="entry name" value="Homeodomain-like_sf"/>
</dbReference>
<keyword evidence="2" id="KW-0238">DNA-binding</keyword>
<dbReference type="Pfam" id="PF20240">
    <property type="entry name" value="DUF6597"/>
    <property type="match status" value="1"/>
</dbReference>
<evidence type="ECO:0000259" key="4">
    <source>
        <dbReference type="PROSITE" id="PS01124"/>
    </source>
</evidence>
<proteinExistence type="predicted"/>
<dbReference type="Gene3D" id="1.10.10.60">
    <property type="entry name" value="Homeodomain-like"/>
    <property type="match status" value="1"/>
</dbReference>
<dbReference type="OrthoDB" id="323290at2"/>
<dbReference type="GO" id="GO:0003700">
    <property type="term" value="F:DNA-binding transcription factor activity"/>
    <property type="evidence" value="ECO:0007669"/>
    <property type="project" value="InterPro"/>
</dbReference>
<evidence type="ECO:0000256" key="1">
    <source>
        <dbReference type="ARBA" id="ARBA00023015"/>
    </source>
</evidence>
<keyword evidence="3" id="KW-0804">Transcription</keyword>
<sequence length="273" mass="31407">MNGSVQKSFPGQPSMGVLNLKGSETKFRLSRYTPSDDIAFFIKHFWIVSWDLTGQEPYLQDVVPNPCVNLVIERDKTAIFGAAKGKFSYLLQGKGCVFGAKFKPGGFYPFLQQPVSELLDKPLDIDRVFDIEARDIERQLLALEHDEAMIRLAEQFIRPKLPARDDTILLIEDIIDRIKEQPDITKVDHLAECLPMHKRKLQRLFEQYVGVSPKWVIKLYRLHHAAEQADQGRVVDWLKLSLDLGYYDQSHFIKDFKTIIGETPEEYARRVGG</sequence>
<evidence type="ECO:0000256" key="2">
    <source>
        <dbReference type="ARBA" id="ARBA00023125"/>
    </source>
</evidence>
<evidence type="ECO:0000313" key="5">
    <source>
        <dbReference type="EMBL" id="OXM85695.1"/>
    </source>
</evidence>
<dbReference type="InterPro" id="IPR050204">
    <property type="entry name" value="AraC_XylS_family_regulators"/>
</dbReference>
<comment type="caution">
    <text evidence="5">The sequence shown here is derived from an EMBL/GenBank/DDBJ whole genome shotgun (WGS) entry which is preliminary data.</text>
</comment>
<dbReference type="Proteomes" id="UP000215509">
    <property type="component" value="Unassembled WGS sequence"/>
</dbReference>
<dbReference type="EMBL" id="NMQW01000019">
    <property type="protein sequence ID" value="OXM85695.1"/>
    <property type="molecule type" value="Genomic_DNA"/>
</dbReference>
<gene>
    <name evidence="5" type="ORF">CF651_14060</name>
</gene>
<dbReference type="PANTHER" id="PTHR46796:SF13">
    <property type="entry name" value="HTH-TYPE TRANSCRIPTIONAL ACTIVATOR RHAS"/>
    <property type="match status" value="1"/>
</dbReference>
<name>A0A229UR83_9BACL</name>
<keyword evidence="6" id="KW-1185">Reference proteome</keyword>
<dbReference type="RefSeq" id="WP_094015500.1">
    <property type="nucleotide sequence ID" value="NZ_NMQW01000019.1"/>
</dbReference>
<evidence type="ECO:0000256" key="3">
    <source>
        <dbReference type="ARBA" id="ARBA00023163"/>
    </source>
</evidence>
<dbReference type="InterPro" id="IPR046532">
    <property type="entry name" value="DUF6597"/>
</dbReference>
<dbReference type="SMART" id="SM00342">
    <property type="entry name" value="HTH_ARAC"/>
    <property type="match status" value="1"/>
</dbReference>